<dbReference type="Proteomes" id="UP000291116">
    <property type="component" value="Unassembled WGS sequence"/>
</dbReference>
<dbReference type="Gene3D" id="3.30.420.10">
    <property type="entry name" value="Ribonuclease H-like superfamily/Ribonuclease H"/>
    <property type="match status" value="1"/>
</dbReference>
<evidence type="ECO:0000259" key="2">
    <source>
        <dbReference type="Pfam" id="PF01612"/>
    </source>
</evidence>
<gene>
    <name evidence="3" type="ORF">PSNMU_V1.4_AUG-EV-PASAV3_0042840</name>
</gene>
<dbReference type="GO" id="GO:0003676">
    <property type="term" value="F:nucleic acid binding"/>
    <property type="evidence" value="ECO:0007669"/>
    <property type="project" value="InterPro"/>
</dbReference>
<organism evidence="3 4">
    <name type="scientific">Pseudo-nitzschia multistriata</name>
    <dbReference type="NCBI Taxonomy" id="183589"/>
    <lineage>
        <taxon>Eukaryota</taxon>
        <taxon>Sar</taxon>
        <taxon>Stramenopiles</taxon>
        <taxon>Ochrophyta</taxon>
        <taxon>Bacillariophyta</taxon>
        <taxon>Bacillariophyceae</taxon>
        <taxon>Bacillariophycidae</taxon>
        <taxon>Bacillariales</taxon>
        <taxon>Bacillariaceae</taxon>
        <taxon>Pseudo-nitzschia</taxon>
    </lineage>
</organism>
<dbReference type="GO" id="GO:0006139">
    <property type="term" value="P:nucleobase-containing compound metabolic process"/>
    <property type="evidence" value="ECO:0007669"/>
    <property type="project" value="InterPro"/>
</dbReference>
<dbReference type="InterPro" id="IPR052408">
    <property type="entry name" value="Exonuclease_MUT-7-like"/>
</dbReference>
<accession>A0A448Z600</accession>
<dbReference type="InterPro" id="IPR036397">
    <property type="entry name" value="RNaseH_sf"/>
</dbReference>
<evidence type="ECO:0000313" key="3">
    <source>
        <dbReference type="EMBL" id="VEU37465.1"/>
    </source>
</evidence>
<dbReference type="EMBL" id="CAACVS010000126">
    <property type="protein sequence ID" value="VEU37465.1"/>
    <property type="molecule type" value="Genomic_DNA"/>
</dbReference>
<feature type="domain" description="3'-5' exonuclease" evidence="2">
    <location>
        <begin position="544"/>
        <end position="715"/>
    </location>
</feature>
<proteinExistence type="predicted"/>
<sequence length="722" mass="78871">MSTSPSSSSSTAVDQAKGTSMFSPSKISVEPSKLMLEVISSCDDIDTKKALSKETLTETYCVLRRFIIHQSKTNTTTTEDTQNTDIADVDRLRPIISSYALIAAEHMCQIANDQGNEQEKMSRKNKKRTWEALQNAAGTLQNSIHQNTETKASELPMASNALAVSMVFGALSLLQQQQSLHNSGDNGSAKAAASALSSTVSRNTALRLAGQPLSALVLRSCVSRAYCDKQESFRFDLTILNHLAKSFHLTNDFVEPRVIAKIVRKAVPKAQATYEREDLVKQSTAGAFALSCQLRPWSILSPIELMDAATAYDFYHSAEEICRSAHGAANDAGASSLAASVEGDDDDDANGGGNLPFSALEQNENVRSAVEKLIDTAMASRMYRRADALATSLYGMGGRSRFVKARYFHARDTIAKVVARRQFPIVDRQIERVDKAVAKIGRCNETEEKSPDGDPASPGADIRRYAIEMLEEAGEITAAQRLASLHGMEYVYDEEAILLAAKARREKYLQYDDLLPGEIPPLITETHELRSGFDRLVRAEEKASSSSSCNNHQRRKRMGFDAEWDEETKGVALLQLSGAETVLLIDVPALSSTEDGVNALRETVGKVLDSSDWAVIGFACRQDLSRLRATPCVPVGGNPHWISGAGSVVDVQPLVWDAEPALKTTGLSRACEHYLGKPLDKSEQCSLWSSRPLSDRQRSYAALDAWVCVAIYAKVSNPDSEN</sequence>
<evidence type="ECO:0000313" key="4">
    <source>
        <dbReference type="Proteomes" id="UP000291116"/>
    </source>
</evidence>
<protein>
    <recommendedName>
        <fullName evidence="2">3'-5' exonuclease domain-containing protein</fullName>
    </recommendedName>
</protein>
<dbReference type="SUPFAM" id="SSF53098">
    <property type="entry name" value="Ribonuclease H-like"/>
    <property type="match status" value="1"/>
</dbReference>
<keyword evidence="4" id="KW-1185">Reference proteome</keyword>
<dbReference type="InterPro" id="IPR012337">
    <property type="entry name" value="RNaseH-like_sf"/>
</dbReference>
<dbReference type="OrthoDB" id="10261556at2759"/>
<dbReference type="PANTHER" id="PTHR47765">
    <property type="entry name" value="3'-5' EXONUCLEASE DOMAIN-CONTAINING PROTEIN"/>
    <property type="match status" value="1"/>
</dbReference>
<dbReference type="PANTHER" id="PTHR47765:SF2">
    <property type="entry name" value="EXONUCLEASE MUT-7 HOMOLOG"/>
    <property type="match status" value="1"/>
</dbReference>
<dbReference type="Pfam" id="PF01612">
    <property type="entry name" value="DNA_pol_A_exo1"/>
    <property type="match status" value="1"/>
</dbReference>
<feature type="compositionally biased region" description="Low complexity" evidence="1">
    <location>
        <begin position="1"/>
        <end position="11"/>
    </location>
</feature>
<dbReference type="GO" id="GO:0008408">
    <property type="term" value="F:3'-5' exonuclease activity"/>
    <property type="evidence" value="ECO:0007669"/>
    <property type="project" value="InterPro"/>
</dbReference>
<name>A0A448Z600_9STRA</name>
<dbReference type="AlphaFoldDB" id="A0A448Z600"/>
<feature type="region of interest" description="Disordered" evidence="1">
    <location>
        <begin position="1"/>
        <end position="24"/>
    </location>
</feature>
<reference evidence="3 4" key="1">
    <citation type="submission" date="2019-01" db="EMBL/GenBank/DDBJ databases">
        <authorList>
            <person name="Ferrante I. M."/>
        </authorList>
    </citation>
    <scope>NUCLEOTIDE SEQUENCE [LARGE SCALE GENOMIC DNA]</scope>
    <source>
        <strain evidence="3 4">B856</strain>
    </source>
</reference>
<dbReference type="InterPro" id="IPR002562">
    <property type="entry name" value="3'-5'_exonuclease_dom"/>
</dbReference>
<feature type="region of interest" description="Disordered" evidence="1">
    <location>
        <begin position="337"/>
        <end position="358"/>
    </location>
</feature>
<evidence type="ECO:0000256" key="1">
    <source>
        <dbReference type="SAM" id="MobiDB-lite"/>
    </source>
</evidence>